<name>A0A8H5HZ15_9AGAR</name>
<gene>
    <name evidence="1" type="ORF">D9757_003259</name>
</gene>
<evidence type="ECO:0008006" key="3">
    <source>
        <dbReference type="Google" id="ProtNLM"/>
    </source>
</evidence>
<dbReference type="EMBL" id="JAACJN010000007">
    <property type="protein sequence ID" value="KAF5392050.1"/>
    <property type="molecule type" value="Genomic_DNA"/>
</dbReference>
<evidence type="ECO:0000313" key="2">
    <source>
        <dbReference type="Proteomes" id="UP000518752"/>
    </source>
</evidence>
<organism evidence="1 2">
    <name type="scientific">Collybiopsis confluens</name>
    <dbReference type="NCBI Taxonomy" id="2823264"/>
    <lineage>
        <taxon>Eukaryota</taxon>
        <taxon>Fungi</taxon>
        <taxon>Dikarya</taxon>
        <taxon>Basidiomycota</taxon>
        <taxon>Agaricomycotina</taxon>
        <taxon>Agaricomycetes</taxon>
        <taxon>Agaricomycetidae</taxon>
        <taxon>Agaricales</taxon>
        <taxon>Marasmiineae</taxon>
        <taxon>Omphalotaceae</taxon>
        <taxon>Collybiopsis</taxon>
    </lineage>
</organism>
<comment type="caution">
    <text evidence="1">The sequence shown here is derived from an EMBL/GenBank/DDBJ whole genome shotgun (WGS) entry which is preliminary data.</text>
</comment>
<dbReference type="Proteomes" id="UP000518752">
    <property type="component" value="Unassembled WGS sequence"/>
</dbReference>
<sequence length="654" mass="72680">MVRYFTAILKADSIFDSSYRFFGYLPLEWDSALTLGSLAEHLRTHAQLRGGNLHFFKLKEMLEFTSSRDVKAKFNPLLDHDSLSDIGDEYLTFQITMEELGIQQPDIRNPDRRLVPLVLVWTVPSEHAPVSTRSLTAIAEEPATREVIARKAQDRPPPSTGAKSTNLVTSQDVQHLDAAYNHRPPELSPPPIAIYDPVFAKLRHEMTTSTDTLVFSQGELDSAAKFIDASLRLYPNEHSRKNALERLSILGGGYWDTQDTLVNNSYVKPDGGRWVNSIIDSKSGPRAFLSLGELKNGGGDGGCDPMDQAQCDYIKIVSSEQYQSIRLVSCCPAFLISLSGHTLTVCGAVFADRFFFESLAMMHIGPQAPSTPPSPIGGRSDMELGIREVAKLLRTLNNCFSDLELHYGSLTSPAPLPPLDRSPIPSASNRLMQATSIPSSLPTPIPFDSLDPSQFVHWKSFIAQEQEYQLRYTRRLTNYMEKTVFQAVLTTGTDGRETDVVVKFAYRYGALGHRLLARAGLAPRLYHCAFEESVGMWVIVMEYVPGRVCSGKLAGGERESLKQAIELLHAQNLVFGDLRGPNVIITPLKKVCLVDFEWCGTCIDTLDGDQLVPRVCYPTNISLTPEIGWAEGVGRDLVIEKEHDIHRLTQMCSS</sequence>
<accession>A0A8H5HZ15</accession>
<evidence type="ECO:0000313" key="1">
    <source>
        <dbReference type="EMBL" id="KAF5392050.1"/>
    </source>
</evidence>
<dbReference type="AlphaFoldDB" id="A0A8H5HZ15"/>
<protein>
    <recommendedName>
        <fullName evidence="3">Protein kinase domain-containing protein</fullName>
    </recommendedName>
</protein>
<dbReference type="InterPro" id="IPR011009">
    <property type="entry name" value="Kinase-like_dom_sf"/>
</dbReference>
<dbReference type="OrthoDB" id="3250441at2759"/>
<proteinExistence type="predicted"/>
<dbReference type="SUPFAM" id="SSF56112">
    <property type="entry name" value="Protein kinase-like (PK-like)"/>
    <property type="match status" value="1"/>
</dbReference>
<reference evidence="1 2" key="1">
    <citation type="journal article" date="2020" name="ISME J.">
        <title>Uncovering the hidden diversity of litter-decomposition mechanisms in mushroom-forming fungi.</title>
        <authorList>
            <person name="Floudas D."/>
            <person name="Bentzer J."/>
            <person name="Ahren D."/>
            <person name="Johansson T."/>
            <person name="Persson P."/>
            <person name="Tunlid A."/>
        </authorList>
    </citation>
    <scope>NUCLEOTIDE SEQUENCE [LARGE SCALE GENOMIC DNA]</scope>
    <source>
        <strain evidence="1 2">CBS 406.79</strain>
    </source>
</reference>
<keyword evidence="2" id="KW-1185">Reference proteome</keyword>